<feature type="transmembrane region" description="Helical" evidence="1">
    <location>
        <begin position="5"/>
        <end position="25"/>
    </location>
</feature>
<accession>A0A6C0LD98</accession>
<sequence>MNDLFYGFLVFFAFVSLVGGLNWLMTAINSWNETSEPTVDLLQHQFKMPVDVANVIYIVVFVCTLALFLMVAFPQNLKKAFSGMSRVM</sequence>
<evidence type="ECO:0000313" key="2">
    <source>
        <dbReference type="EMBL" id="QHU28919.1"/>
    </source>
</evidence>
<reference evidence="2" key="1">
    <citation type="journal article" date="2020" name="Nature">
        <title>Giant virus diversity and host interactions through global metagenomics.</title>
        <authorList>
            <person name="Schulz F."/>
            <person name="Roux S."/>
            <person name="Paez-Espino D."/>
            <person name="Jungbluth S."/>
            <person name="Walsh D.A."/>
            <person name="Denef V.J."/>
            <person name="McMahon K.D."/>
            <person name="Konstantinidis K.T."/>
            <person name="Eloe-Fadrosh E.A."/>
            <person name="Kyrpides N.C."/>
            <person name="Woyke T."/>
        </authorList>
    </citation>
    <scope>NUCLEOTIDE SEQUENCE</scope>
    <source>
        <strain evidence="2">GVMAG-M-3300027791-30</strain>
    </source>
</reference>
<dbReference type="AlphaFoldDB" id="A0A6C0LD98"/>
<protein>
    <submittedName>
        <fullName evidence="2">Uncharacterized protein</fullName>
    </submittedName>
</protein>
<dbReference type="EMBL" id="MN740476">
    <property type="protein sequence ID" value="QHU28919.1"/>
    <property type="molecule type" value="Genomic_DNA"/>
</dbReference>
<keyword evidence="1" id="KW-0812">Transmembrane</keyword>
<evidence type="ECO:0000256" key="1">
    <source>
        <dbReference type="SAM" id="Phobius"/>
    </source>
</evidence>
<organism evidence="2">
    <name type="scientific">viral metagenome</name>
    <dbReference type="NCBI Taxonomy" id="1070528"/>
    <lineage>
        <taxon>unclassified sequences</taxon>
        <taxon>metagenomes</taxon>
        <taxon>organismal metagenomes</taxon>
    </lineage>
</organism>
<proteinExistence type="predicted"/>
<keyword evidence="1" id="KW-0472">Membrane</keyword>
<name>A0A6C0LD98_9ZZZZ</name>
<keyword evidence="1" id="KW-1133">Transmembrane helix</keyword>
<feature type="transmembrane region" description="Helical" evidence="1">
    <location>
        <begin position="55"/>
        <end position="74"/>
    </location>
</feature>